<dbReference type="GO" id="GO:0005886">
    <property type="term" value="C:plasma membrane"/>
    <property type="evidence" value="ECO:0007669"/>
    <property type="project" value="UniProtKB-SubCell"/>
</dbReference>
<dbReference type="AlphaFoldDB" id="A0A4S1CJX4"/>
<dbReference type="InterPro" id="IPR011577">
    <property type="entry name" value="Cyt_b561_bac/Ni-Hgenase"/>
</dbReference>
<evidence type="ECO:0000256" key="9">
    <source>
        <dbReference type="ARBA" id="ARBA00022989"/>
    </source>
</evidence>
<proteinExistence type="inferred from homology"/>
<name>A0A4S1CJX4_9BACT</name>
<dbReference type="InterPro" id="IPR000516">
    <property type="entry name" value="Ni-dep_Hydgase_cyt-B"/>
</dbReference>
<keyword evidence="10" id="KW-0408">Iron</keyword>
<feature type="transmembrane region" description="Helical" evidence="12">
    <location>
        <begin position="51"/>
        <end position="73"/>
    </location>
</feature>
<evidence type="ECO:0000259" key="13">
    <source>
        <dbReference type="Pfam" id="PF01292"/>
    </source>
</evidence>
<keyword evidence="5" id="KW-0349">Heme</keyword>
<evidence type="ECO:0000256" key="8">
    <source>
        <dbReference type="ARBA" id="ARBA00022982"/>
    </source>
</evidence>
<sequence length="244" mass="28188">MSEKTKIYLQPIPIRVWHWLNAFGIITLAVTGTQIRFPETLSFLGSYQTAIWVHNTAGLIVSFSFLIWFFYYATVKSNLDDIYIPNQEDIKHGIVRQLLYYCFWYFLGRPSPFHATPKVKFNPMQKAAYLVVMFMLEPFVIFSGLLLMNVTPLRVLVLMTGGIKFIVALHFLLACSLVAFLCTHVYLATLGATPLSYLKPMIFGWEEVEEHHEMAEDQQGAPRGYRPVRHYPECMQNLPDNQHS</sequence>
<evidence type="ECO:0000256" key="12">
    <source>
        <dbReference type="SAM" id="Phobius"/>
    </source>
</evidence>
<reference evidence="14 15" key="1">
    <citation type="submission" date="2019-04" db="EMBL/GenBank/DDBJ databases">
        <title>Geobacter oryzae sp. nov., ferric-reducing bacteria isolated from paddy soil.</title>
        <authorList>
            <person name="Xu Z."/>
            <person name="Masuda Y."/>
            <person name="Itoh H."/>
            <person name="Senoo K."/>
        </authorList>
    </citation>
    <scope>NUCLEOTIDE SEQUENCE [LARGE SCALE GENOMIC DNA]</scope>
    <source>
        <strain evidence="14 15">Red111</strain>
    </source>
</reference>
<dbReference type="Gene3D" id="1.20.950.20">
    <property type="entry name" value="Transmembrane di-heme cytochromes, Chain C"/>
    <property type="match status" value="1"/>
</dbReference>
<evidence type="ECO:0000313" key="14">
    <source>
        <dbReference type="EMBL" id="TGU74005.1"/>
    </source>
</evidence>
<dbReference type="GO" id="GO:0020037">
    <property type="term" value="F:heme binding"/>
    <property type="evidence" value="ECO:0007669"/>
    <property type="project" value="TreeGrafter"/>
</dbReference>
<dbReference type="SUPFAM" id="SSF81342">
    <property type="entry name" value="Transmembrane di-heme cytochromes"/>
    <property type="match status" value="1"/>
</dbReference>
<keyword evidence="7" id="KW-0479">Metal-binding</keyword>
<evidence type="ECO:0000313" key="15">
    <source>
        <dbReference type="Proteomes" id="UP000306416"/>
    </source>
</evidence>
<evidence type="ECO:0000256" key="2">
    <source>
        <dbReference type="ARBA" id="ARBA00008622"/>
    </source>
</evidence>
<dbReference type="GO" id="GO:0022904">
    <property type="term" value="P:respiratory electron transport chain"/>
    <property type="evidence" value="ECO:0007669"/>
    <property type="project" value="InterPro"/>
</dbReference>
<evidence type="ECO:0000256" key="10">
    <source>
        <dbReference type="ARBA" id="ARBA00023004"/>
    </source>
</evidence>
<evidence type="ECO:0000256" key="6">
    <source>
        <dbReference type="ARBA" id="ARBA00022692"/>
    </source>
</evidence>
<dbReference type="RefSeq" id="WP_135868347.1">
    <property type="nucleotide sequence ID" value="NZ_SRSC01000001.1"/>
</dbReference>
<dbReference type="PANTHER" id="PTHR30485:SF1">
    <property type="entry name" value="CYTOCHROME YDHU-RELATED"/>
    <property type="match status" value="1"/>
</dbReference>
<feature type="domain" description="Cytochrome b561 bacterial/Ni-hydrogenase" evidence="13">
    <location>
        <begin position="10"/>
        <end position="204"/>
    </location>
</feature>
<dbReference type="InterPro" id="IPR051542">
    <property type="entry name" value="Hydrogenase_cytochrome"/>
</dbReference>
<dbReference type="GO" id="GO:0005506">
    <property type="term" value="F:iron ion binding"/>
    <property type="evidence" value="ECO:0007669"/>
    <property type="project" value="InterPro"/>
</dbReference>
<keyword evidence="4" id="KW-1003">Cell membrane</keyword>
<comment type="caution">
    <text evidence="14">The sequence shown here is derived from an EMBL/GenBank/DDBJ whole genome shotgun (WGS) entry which is preliminary data.</text>
</comment>
<dbReference type="PRINTS" id="PR00161">
    <property type="entry name" value="NIHGNASECYTB"/>
</dbReference>
<evidence type="ECO:0000256" key="5">
    <source>
        <dbReference type="ARBA" id="ARBA00022617"/>
    </source>
</evidence>
<comment type="subcellular location">
    <subcellularLocation>
        <location evidence="1">Cell membrane</location>
        <topology evidence="1">Multi-pass membrane protein</topology>
    </subcellularLocation>
</comment>
<keyword evidence="9 12" id="KW-1133">Transmembrane helix</keyword>
<keyword evidence="15" id="KW-1185">Reference proteome</keyword>
<feature type="transmembrane region" description="Helical" evidence="12">
    <location>
        <begin position="12"/>
        <end position="31"/>
    </location>
</feature>
<evidence type="ECO:0000256" key="1">
    <source>
        <dbReference type="ARBA" id="ARBA00004651"/>
    </source>
</evidence>
<dbReference type="Proteomes" id="UP000306416">
    <property type="component" value="Unassembled WGS sequence"/>
</dbReference>
<keyword evidence="6 12" id="KW-0812">Transmembrane</keyword>
<keyword evidence="8" id="KW-0249">Electron transport</keyword>
<feature type="transmembrane region" description="Helical" evidence="12">
    <location>
        <begin position="168"/>
        <end position="192"/>
    </location>
</feature>
<comment type="similarity">
    <text evidence="2">Belongs to the HupC/HyaC/HydC family.</text>
</comment>
<dbReference type="Pfam" id="PF01292">
    <property type="entry name" value="Ni_hydr_CYTB"/>
    <property type="match status" value="1"/>
</dbReference>
<gene>
    <name evidence="14" type="ORF">E4633_00600</name>
</gene>
<evidence type="ECO:0000256" key="3">
    <source>
        <dbReference type="ARBA" id="ARBA00022448"/>
    </source>
</evidence>
<dbReference type="GO" id="GO:0009055">
    <property type="term" value="F:electron transfer activity"/>
    <property type="evidence" value="ECO:0007669"/>
    <property type="project" value="InterPro"/>
</dbReference>
<keyword evidence="11 12" id="KW-0472">Membrane</keyword>
<dbReference type="PANTHER" id="PTHR30485">
    <property type="entry name" value="NI/FE-HYDROGENASE 1 B-TYPE CYTOCHROME SUBUNIT"/>
    <property type="match status" value="1"/>
</dbReference>
<keyword evidence="3" id="KW-0813">Transport</keyword>
<accession>A0A4S1CJX4</accession>
<organism evidence="14 15">
    <name type="scientific">Geomonas terrae</name>
    <dbReference type="NCBI Taxonomy" id="2562681"/>
    <lineage>
        <taxon>Bacteria</taxon>
        <taxon>Pseudomonadati</taxon>
        <taxon>Thermodesulfobacteriota</taxon>
        <taxon>Desulfuromonadia</taxon>
        <taxon>Geobacterales</taxon>
        <taxon>Geobacteraceae</taxon>
        <taxon>Geomonas</taxon>
    </lineage>
</organism>
<dbReference type="InterPro" id="IPR016174">
    <property type="entry name" value="Di-haem_cyt_TM"/>
</dbReference>
<evidence type="ECO:0000256" key="7">
    <source>
        <dbReference type="ARBA" id="ARBA00022723"/>
    </source>
</evidence>
<evidence type="ECO:0000256" key="4">
    <source>
        <dbReference type="ARBA" id="ARBA00022475"/>
    </source>
</evidence>
<protein>
    <submittedName>
        <fullName evidence="14">Cytochrome b</fullName>
    </submittedName>
</protein>
<feature type="transmembrane region" description="Helical" evidence="12">
    <location>
        <begin position="127"/>
        <end position="148"/>
    </location>
</feature>
<evidence type="ECO:0000256" key="11">
    <source>
        <dbReference type="ARBA" id="ARBA00023136"/>
    </source>
</evidence>
<dbReference type="EMBL" id="SRSC01000001">
    <property type="protein sequence ID" value="TGU74005.1"/>
    <property type="molecule type" value="Genomic_DNA"/>
</dbReference>